<evidence type="ECO:0000256" key="2">
    <source>
        <dbReference type="SAM" id="Phobius"/>
    </source>
</evidence>
<keyword evidence="2" id="KW-1133">Transmembrane helix</keyword>
<feature type="transmembrane region" description="Helical" evidence="2">
    <location>
        <begin position="235"/>
        <end position="254"/>
    </location>
</feature>
<dbReference type="EMBL" id="PKUN01000023">
    <property type="protein sequence ID" value="PLX60801.1"/>
    <property type="molecule type" value="Genomic_DNA"/>
</dbReference>
<comment type="caution">
    <text evidence="4">The sequence shown here is derived from an EMBL/GenBank/DDBJ whole genome shotgun (WGS) entry which is preliminary data.</text>
</comment>
<dbReference type="RefSeq" id="WP_273440430.1">
    <property type="nucleotide sequence ID" value="NZ_PKUN01000023.1"/>
</dbReference>
<keyword evidence="2" id="KW-0812">Transmembrane</keyword>
<dbReference type="Pfam" id="PF08239">
    <property type="entry name" value="SH3_3"/>
    <property type="match status" value="1"/>
</dbReference>
<keyword evidence="2" id="KW-0472">Membrane</keyword>
<organism evidence="4 5">
    <name type="scientific">Sedimenticola selenatireducens</name>
    <dbReference type="NCBI Taxonomy" id="191960"/>
    <lineage>
        <taxon>Bacteria</taxon>
        <taxon>Pseudomonadati</taxon>
        <taxon>Pseudomonadota</taxon>
        <taxon>Gammaproteobacteria</taxon>
        <taxon>Chromatiales</taxon>
        <taxon>Sedimenticolaceae</taxon>
        <taxon>Sedimenticola</taxon>
    </lineage>
</organism>
<name>A0A2N6CUE3_9GAMM</name>
<evidence type="ECO:0000313" key="5">
    <source>
        <dbReference type="Proteomes" id="UP000235015"/>
    </source>
</evidence>
<dbReference type="InterPro" id="IPR003646">
    <property type="entry name" value="SH3-like_bac-type"/>
</dbReference>
<feature type="coiled-coil region" evidence="1">
    <location>
        <begin position="93"/>
        <end position="222"/>
    </location>
</feature>
<dbReference type="Proteomes" id="UP000235015">
    <property type="component" value="Unassembled WGS sequence"/>
</dbReference>
<evidence type="ECO:0000259" key="3">
    <source>
        <dbReference type="Pfam" id="PF08239"/>
    </source>
</evidence>
<gene>
    <name evidence="4" type="ORF">C0630_15355</name>
</gene>
<evidence type="ECO:0000313" key="4">
    <source>
        <dbReference type="EMBL" id="PLX60801.1"/>
    </source>
</evidence>
<accession>A0A2N6CUE3</accession>
<protein>
    <recommendedName>
        <fullName evidence="3">SH3b domain-containing protein</fullName>
    </recommendedName>
</protein>
<dbReference type="AlphaFoldDB" id="A0A2N6CUE3"/>
<sequence length="268" mass="29524">MKGSGWKGLLLTLLISLVLVGMAQGARITDKLLAGLYPDPDSTGKPTRVLPSDTPLERLEKRGDFTRVRLGDGSEGWVESRFITDEKPARIMLLELQAKNSQLQQQLRDAERQLKALGKEQPAGNGSGDDPELNALKRQLADAQAENALLKNERSTDNSAGNGSEALAQRIVELEQQLAETVSSEVELTRESSALETAQQVNRQLEQRLQQIARLAGAMETTTATEESSSRFKAWELPLLLLAMLFSFIGGVAFKNYRLAKRYGGFRI</sequence>
<dbReference type="STRING" id="1111735.GCA_000428045_01573"/>
<reference evidence="4 5" key="1">
    <citation type="submission" date="2017-11" db="EMBL/GenBank/DDBJ databases">
        <title>Genome-resolved metagenomics identifies genetic mobility, metabolic interactions, and unexpected diversity in perchlorate-reducing communities.</title>
        <authorList>
            <person name="Barnum T.P."/>
            <person name="Figueroa I.A."/>
            <person name="Carlstrom C.I."/>
            <person name="Lucas L.N."/>
            <person name="Engelbrektson A.L."/>
            <person name="Coates J.D."/>
        </authorList>
    </citation>
    <scope>NUCLEOTIDE SEQUENCE [LARGE SCALE GENOMIC DNA]</scope>
    <source>
        <strain evidence="4">BM301</strain>
    </source>
</reference>
<dbReference type="Gene3D" id="2.30.30.40">
    <property type="entry name" value="SH3 Domains"/>
    <property type="match status" value="1"/>
</dbReference>
<feature type="domain" description="SH3b" evidence="3">
    <location>
        <begin position="40"/>
        <end position="83"/>
    </location>
</feature>
<evidence type="ECO:0000256" key="1">
    <source>
        <dbReference type="SAM" id="Coils"/>
    </source>
</evidence>
<proteinExistence type="predicted"/>
<keyword evidence="1" id="KW-0175">Coiled coil</keyword>